<dbReference type="PANTHER" id="PTHR46901">
    <property type="entry name" value="GH04942P"/>
    <property type="match status" value="1"/>
</dbReference>
<reference evidence="3 4" key="1">
    <citation type="submission" date="2018-11" db="EMBL/GenBank/DDBJ databases">
        <authorList>
            <consortium name="Pathogen Informatics"/>
        </authorList>
    </citation>
    <scope>NUCLEOTIDE SEQUENCE [LARGE SCALE GENOMIC DNA]</scope>
</reference>
<feature type="domain" description="DOMON" evidence="2">
    <location>
        <begin position="1"/>
        <end position="87"/>
    </location>
</feature>
<organism evidence="3 4">
    <name type="scientific">Anisakis simplex</name>
    <name type="common">Herring worm</name>
    <dbReference type="NCBI Taxonomy" id="6269"/>
    <lineage>
        <taxon>Eukaryota</taxon>
        <taxon>Metazoa</taxon>
        <taxon>Ecdysozoa</taxon>
        <taxon>Nematoda</taxon>
        <taxon>Chromadorea</taxon>
        <taxon>Rhabditida</taxon>
        <taxon>Spirurina</taxon>
        <taxon>Ascaridomorpha</taxon>
        <taxon>Ascaridoidea</taxon>
        <taxon>Anisakidae</taxon>
        <taxon>Anisakis</taxon>
        <taxon>Anisakis simplex complex</taxon>
    </lineage>
</organism>
<evidence type="ECO:0000313" key="4">
    <source>
        <dbReference type="Proteomes" id="UP000267096"/>
    </source>
</evidence>
<accession>A0A3P6SC07</accession>
<gene>
    <name evidence="3" type="ORF">ASIM_LOCUS18971</name>
</gene>
<keyword evidence="1" id="KW-0472">Membrane</keyword>
<dbReference type="EMBL" id="UYRR01036380">
    <property type="protein sequence ID" value="VDK66883.1"/>
    <property type="molecule type" value="Genomic_DNA"/>
</dbReference>
<keyword evidence="1" id="KW-1133">Transmembrane helix</keyword>
<keyword evidence="1" id="KW-0812">Transmembrane</keyword>
<feature type="transmembrane region" description="Helical" evidence="1">
    <location>
        <begin position="271"/>
        <end position="294"/>
    </location>
</feature>
<dbReference type="AlphaFoldDB" id="A0A3P6SC07"/>
<sequence length="343" mass="38563">MSICSLFIRKLFTCNGRLFQDSTVTVIDYFSSGYGRPKIDSDQGIFDVHGVYESGYIYANFSRGLVSEDEYDLSINECIYFLYPVAGGDLEEGSGEIKKHTETPVTSLKKVCLKACGRSEDIAPTKKILTNEASVLEASVFPDESTQAIRAKYEMIIRILNREWNSRLSDGTTEEFRTMTNEVTKAIDSVMQPKWPSIKVAKVTKFVVIAHVTLTTTESNSPSAMKVKQLIEDQAVRGPVESLNIEPSTVKAIKTEIEEPENMTADQLRNWILIGLGVSLFLLAFCLVCCIVCRSCSRKRETFVSFIVFDKSFETVIFFIIFTVSMIYTSVHCVGIIIDLLKW</sequence>
<dbReference type="OrthoDB" id="188511at2759"/>
<feature type="transmembrane region" description="Helical" evidence="1">
    <location>
        <begin position="315"/>
        <end position="338"/>
    </location>
</feature>
<dbReference type="Proteomes" id="UP000267096">
    <property type="component" value="Unassembled WGS sequence"/>
</dbReference>
<proteinExistence type="predicted"/>
<dbReference type="PROSITE" id="PS50836">
    <property type="entry name" value="DOMON"/>
    <property type="match status" value="1"/>
</dbReference>
<dbReference type="InterPro" id="IPR000082">
    <property type="entry name" value="SEA_dom"/>
</dbReference>
<dbReference type="CDD" id="cd09631">
    <property type="entry name" value="DOMON_DOH"/>
    <property type="match status" value="1"/>
</dbReference>
<keyword evidence="4" id="KW-1185">Reference proteome</keyword>
<evidence type="ECO:0000256" key="1">
    <source>
        <dbReference type="SAM" id="Phobius"/>
    </source>
</evidence>
<evidence type="ECO:0000313" key="3">
    <source>
        <dbReference type="EMBL" id="VDK66883.1"/>
    </source>
</evidence>
<name>A0A3P6SC07_ANISI</name>
<dbReference type="InterPro" id="IPR045266">
    <property type="entry name" value="DOH_DOMON"/>
</dbReference>
<dbReference type="Pfam" id="PF03351">
    <property type="entry name" value="DOMON"/>
    <property type="match status" value="1"/>
</dbReference>
<evidence type="ECO:0000259" key="2">
    <source>
        <dbReference type="PROSITE" id="PS50836"/>
    </source>
</evidence>
<dbReference type="Pfam" id="PF01390">
    <property type="entry name" value="SEA"/>
    <property type="match status" value="1"/>
</dbReference>
<dbReference type="PANTHER" id="PTHR46901:SF3">
    <property type="entry name" value="EGF-LIKE DOMAIN-CONTAINING PROTEIN"/>
    <property type="match status" value="1"/>
</dbReference>
<dbReference type="InterPro" id="IPR005018">
    <property type="entry name" value="DOMON_domain"/>
</dbReference>
<protein>
    <recommendedName>
        <fullName evidence="2">DOMON domain-containing protein</fullName>
    </recommendedName>
</protein>